<evidence type="ECO:0000256" key="1">
    <source>
        <dbReference type="ARBA" id="ARBA00022821"/>
    </source>
</evidence>
<dbReference type="InterPro" id="IPR057135">
    <property type="entry name" value="At4g27190-like_LRR"/>
</dbReference>
<protein>
    <recommendedName>
        <fullName evidence="3">Disease resistance protein At4g27190-like leucine-rich repeats domain-containing protein</fullName>
    </recommendedName>
</protein>
<dbReference type="Gene3D" id="3.80.10.10">
    <property type="entry name" value="Ribonuclease Inhibitor"/>
    <property type="match status" value="1"/>
</dbReference>
<dbReference type="Pfam" id="PF23247">
    <property type="entry name" value="LRR_RPS2"/>
    <property type="match status" value="2"/>
</dbReference>
<dbReference type="InterPro" id="IPR032675">
    <property type="entry name" value="LRR_dom_sf"/>
</dbReference>
<organism evidence="4 5">
    <name type="scientific">Centaurea solstitialis</name>
    <name type="common">yellow star-thistle</name>
    <dbReference type="NCBI Taxonomy" id="347529"/>
    <lineage>
        <taxon>Eukaryota</taxon>
        <taxon>Viridiplantae</taxon>
        <taxon>Streptophyta</taxon>
        <taxon>Embryophyta</taxon>
        <taxon>Tracheophyta</taxon>
        <taxon>Spermatophyta</taxon>
        <taxon>Magnoliopsida</taxon>
        <taxon>eudicotyledons</taxon>
        <taxon>Gunneridae</taxon>
        <taxon>Pentapetalae</taxon>
        <taxon>asterids</taxon>
        <taxon>campanulids</taxon>
        <taxon>Asterales</taxon>
        <taxon>Asteraceae</taxon>
        <taxon>Carduoideae</taxon>
        <taxon>Cardueae</taxon>
        <taxon>Centaureinae</taxon>
        <taxon>Centaurea</taxon>
    </lineage>
</organism>
<comment type="caution">
    <text evidence="4">The sequence shown here is derived from an EMBL/GenBank/DDBJ whole genome shotgun (WGS) entry which is preliminary data.</text>
</comment>
<feature type="compositionally biased region" description="Low complexity" evidence="2">
    <location>
        <begin position="14"/>
        <end position="31"/>
    </location>
</feature>
<dbReference type="PANTHER" id="PTHR33463">
    <property type="entry name" value="NB-ARC DOMAIN-CONTAINING PROTEIN-RELATED"/>
    <property type="match status" value="1"/>
</dbReference>
<dbReference type="PANTHER" id="PTHR33463:SF218">
    <property type="entry name" value="DISEASE RESISTANCE PROTEIN RPS2-LIKE"/>
    <property type="match status" value="1"/>
</dbReference>
<evidence type="ECO:0000259" key="3">
    <source>
        <dbReference type="Pfam" id="PF23247"/>
    </source>
</evidence>
<proteinExistence type="predicted"/>
<feature type="domain" description="Disease resistance protein At4g27190-like leucine-rich repeats" evidence="3">
    <location>
        <begin position="128"/>
        <end position="235"/>
    </location>
</feature>
<dbReference type="Proteomes" id="UP001172457">
    <property type="component" value="Chromosome 7"/>
</dbReference>
<evidence type="ECO:0000313" key="5">
    <source>
        <dbReference type="Proteomes" id="UP001172457"/>
    </source>
</evidence>
<evidence type="ECO:0000256" key="2">
    <source>
        <dbReference type="SAM" id="MobiDB-lite"/>
    </source>
</evidence>
<evidence type="ECO:0000313" key="4">
    <source>
        <dbReference type="EMBL" id="KAJ9542070.1"/>
    </source>
</evidence>
<gene>
    <name evidence="4" type="ORF">OSB04_028576</name>
</gene>
<feature type="domain" description="Disease resistance protein At4g27190-like leucine-rich repeats" evidence="3">
    <location>
        <begin position="50"/>
        <end position="99"/>
    </location>
</feature>
<accession>A0AA38SG11</accession>
<name>A0AA38SG11_9ASTR</name>
<dbReference type="EMBL" id="JARYMX010000007">
    <property type="protein sequence ID" value="KAJ9542070.1"/>
    <property type="molecule type" value="Genomic_DNA"/>
</dbReference>
<sequence>MNLSNLKHIGGGSSSTKDGSTEITSTTSNSNHDQSKLPQLVHDGAWSLCQYAREIYISDCQALSYVIASDAHGEMKKLEKLTVFSCRSLVEVFETQGFNINGCDTPIIDEGSGGNDATMVIQRMKKINVPAQLSNLKELLIYGCDLLHHVLTFSTLESLTQLENFRINKCKAMEVIVKADNGDQTMISSKVVVFQHLKSFQLLDLPNLTGFFLGKNVEFQWPSLDDVMIDGCPQMMRFTSGCSRTPKLNYIRTKLGKHSLECGLNVQTTTLHECPSSSLDTSN</sequence>
<feature type="region of interest" description="Disordered" evidence="2">
    <location>
        <begin position="1"/>
        <end position="36"/>
    </location>
</feature>
<dbReference type="SUPFAM" id="SSF52047">
    <property type="entry name" value="RNI-like"/>
    <property type="match status" value="1"/>
</dbReference>
<dbReference type="AlphaFoldDB" id="A0AA38SG11"/>
<keyword evidence="5" id="KW-1185">Reference proteome</keyword>
<keyword evidence="1" id="KW-0611">Plant defense</keyword>
<reference evidence="4" key="1">
    <citation type="submission" date="2023-03" db="EMBL/GenBank/DDBJ databases">
        <title>Chromosome-scale reference genome and RAD-based genetic map of yellow starthistle (Centaurea solstitialis) reveal putative structural variation and QTLs associated with invader traits.</title>
        <authorList>
            <person name="Reatini B."/>
            <person name="Cang F.A."/>
            <person name="Jiang Q."/>
            <person name="Mckibben M.T.W."/>
            <person name="Barker M.S."/>
            <person name="Rieseberg L.H."/>
            <person name="Dlugosch K.M."/>
        </authorList>
    </citation>
    <scope>NUCLEOTIDE SEQUENCE</scope>
    <source>
        <strain evidence="4">CAN-66</strain>
        <tissue evidence="4">Leaf</tissue>
    </source>
</reference>
<dbReference type="InterPro" id="IPR050905">
    <property type="entry name" value="Plant_NBS-LRR"/>
</dbReference>